<keyword evidence="3" id="KW-1185">Reference proteome</keyword>
<dbReference type="Proteomes" id="UP000182427">
    <property type="component" value="Chromosome I"/>
</dbReference>
<evidence type="ECO:0000313" key="3">
    <source>
        <dbReference type="Proteomes" id="UP000182427"/>
    </source>
</evidence>
<dbReference type="AlphaFoldDB" id="A0A1G7QJB1"/>
<dbReference type="EMBL" id="LT629690">
    <property type="protein sequence ID" value="SDF98594.1"/>
    <property type="molecule type" value="Genomic_DNA"/>
</dbReference>
<evidence type="ECO:0008006" key="4">
    <source>
        <dbReference type="Google" id="ProtNLM"/>
    </source>
</evidence>
<sequence length="175" mass="19890">MSQTQQVSGTAKQAPTKTSSSRTLKDMDSLTFRVGSGRLVSYSPIRELPWRVVFEDEGVAAYCYACDGRLATVEDEFDITVLDSMLVYNVAAMRRESEGDRERLLTVEWSRDGQQAALRIDGIPQVLVDFERRESFCRSDFPNFMDDGSHRWRTTTHAWDDAAMTRFEEATLAAQ</sequence>
<organism evidence="2 3">
    <name type="scientific">Terriglobus roseus</name>
    <dbReference type="NCBI Taxonomy" id="392734"/>
    <lineage>
        <taxon>Bacteria</taxon>
        <taxon>Pseudomonadati</taxon>
        <taxon>Acidobacteriota</taxon>
        <taxon>Terriglobia</taxon>
        <taxon>Terriglobales</taxon>
        <taxon>Acidobacteriaceae</taxon>
        <taxon>Terriglobus</taxon>
    </lineage>
</organism>
<gene>
    <name evidence="2" type="ORF">SAMN05444167_3892</name>
</gene>
<proteinExistence type="predicted"/>
<evidence type="ECO:0000256" key="1">
    <source>
        <dbReference type="SAM" id="MobiDB-lite"/>
    </source>
</evidence>
<evidence type="ECO:0000313" key="2">
    <source>
        <dbReference type="EMBL" id="SDF98594.1"/>
    </source>
</evidence>
<dbReference type="InterPro" id="IPR014449">
    <property type="entry name" value="UCP007050_HI0931"/>
</dbReference>
<protein>
    <recommendedName>
        <fullName evidence="4">DUF2251 domain-containing protein</fullName>
    </recommendedName>
</protein>
<feature type="compositionally biased region" description="Polar residues" evidence="1">
    <location>
        <begin position="1"/>
        <end position="22"/>
    </location>
</feature>
<feature type="region of interest" description="Disordered" evidence="1">
    <location>
        <begin position="1"/>
        <end position="23"/>
    </location>
</feature>
<name>A0A1G7QJB1_9BACT</name>
<dbReference type="Pfam" id="PF10008">
    <property type="entry name" value="DUF2251"/>
    <property type="match status" value="1"/>
</dbReference>
<accession>A0A1G7QJB1</accession>
<reference evidence="2 3" key="1">
    <citation type="submission" date="2016-10" db="EMBL/GenBank/DDBJ databases">
        <authorList>
            <person name="de Groot N.N."/>
        </authorList>
    </citation>
    <scope>NUCLEOTIDE SEQUENCE [LARGE SCALE GENOMIC DNA]</scope>
    <source>
        <strain evidence="2 3">GAS232</strain>
    </source>
</reference>